<dbReference type="InterPro" id="IPR001753">
    <property type="entry name" value="Enoyl-CoA_hydra/iso"/>
</dbReference>
<dbReference type="UniPathway" id="UPA00659"/>
<keyword evidence="7" id="KW-1185">Reference proteome</keyword>
<dbReference type="GO" id="GO:0051750">
    <property type="term" value="F:delta(3,5)-delta(2,4)-dienoyl-CoA isomerase activity"/>
    <property type="evidence" value="ECO:0007669"/>
    <property type="project" value="TreeGrafter"/>
</dbReference>
<dbReference type="InterPro" id="IPR014748">
    <property type="entry name" value="Enoyl-CoA_hydra_C"/>
</dbReference>
<keyword evidence="3" id="KW-0276">Fatty acid metabolism</keyword>
<evidence type="ECO:0000256" key="5">
    <source>
        <dbReference type="ARBA" id="ARBA00023235"/>
    </source>
</evidence>
<dbReference type="InParanoid" id="D8QB02"/>
<evidence type="ECO:0000313" key="6">
    <source>
        <dbReference type="EMBL" id="EFI94273.1"/>
    </source>
</evidence>
<gene>
    <name evidence="6" type="ORF">SCHCODRAFT_82844</name>
</gene>
<dbReference type="GeneID" id="9593926"/>
<dbReference type="Gene3D" id="1.10.12.10">
    <property type="entry name" value="Lyase 2-enoyl-coa Hydratase, Chain A, domain 2"/>
    <property type="match status" value="1"/>
</dbReference>
<dbReference type="HOGENOM" id="CLU_009834_7_0_1"/>
<dbReference type="RefSeq" id="XP_003029176.1">
    <property type="nucleotide sequence ID" value="XM_003029130.1"/>
</dbReference>
<evidence type="ECO:0000256" key="4">
    <source>
        <dbReference type="ARBA" id="ARBA00023098"/>
    </source>
</evidence>
<keyword evidence="5" id="KW-0413">Isomerase</keyword>
<comment type="similarity">
    <text evidence="2">Belongs to the enoyl-CoA hydratase/isomerase family.</text>
</comment>
<dbReference type="OrthoDB" id="14970at2759"/>
<dbReference type="Proteomes" id="UP000007431">
    <property type="component" value="Unassembled WGS sequence"/>
</dbReference>
<dbReference type="eggNOG" id="KOG1681">
    <property type="taxonomic scope" value="Eukaryota"/>
</dbReference>
<evidence type="ECO:0000256" key="2">
    <source>
        <dbReference type="ARBA" id="ARBA00005254"/>
    </source>
</evidence>
<dbReference type="SUPFAM" id="SSF52096">
    <property type="entry name" value="ClpP/crotonase"/>
    <property type="match status" value="1"/>
</dbReference>
<evidence type="ECO:0000256" key="3">
    <source>
        <dbReference type="ARBA" id="ARBA00022832"/>
    </source>
</evidence>
<dbReference type="PANTHER" id="PTHR43149">
    <property type="entry name" value="ENOYL-COA HYDRATASE"/>
    <property type="match status" value="1"/>
</dbReference>
<evidence type="ECO:0000256" key="1">
    <source>
        <dbReference type="ARBA" id="ARBA00005005"/>
    </source>
</evidence>
<sequence length="285" mass="30940">MADSFSTPWIKVSEPHPHVYLIELQRKPANAFSEEFWVSYGKVFDDLRTSPKADVRCAILSSGLDRIFTAGLDIKSAGNILATDGHADPARAAHYLHDHIRAFQAAIRAPERCHFPVIAAMHGHVIGLGVDMSSMCDVRYAAADARLSIKEVDIGLAADIGTLAYLPKIAGNQSLARELAFSGRTFSAQEAQQLNFVSRIVPGSRAEVIIAALDLAKAIAAKSPIAVAGTKRLLNHARDNSVDASLDYTVIWNSAMLQTKDIPDSLTARQEKRAPQFAPLNKAKM</sequence>
<dbReference type="FunFam" id="1.10.12.10:FF:000004">
    <property type="entry name" value="Delta3,5-delta2,4-dienoyl-CoA isomerase"/>
    <property type="match status" value="1"/>
</dbReference>
<dbReference type="CDD" id="cd06558">
    <property type="entry name" value="crotonase-like"/>
    <property type="match status" value="1"/>
</dbReference>
<keyword evidence="4" id="KW-0443">Lipid metabolism</keyword>
<protein>
    <recommendedName>
        <fullName evidence="8">Enoyl-CoA hydratase</fullName>
    </recommendedName>
</protein>
<dbReference type="PANTHER" id="PTHR43149:SF1">
    <property type="entry name" value="DELTA(3,5)-DELTA(2,4)-DIENOYL-COA ISOMERASE, MITOCHONDRIAL"/>
    <property type="match status" value="1"/>
</dbReference>
<dbReference type="OMA" id="QYVAHVE"/>
<comment type="pathway">
    <text evidence="1">Lipid metabolism; fatty acid beta-oxidation.</text>
</comment>
<dbReference type="VEuPathDB" id="FungiDB:SCHCODRAFT_02633256"/>
<organism evidence="7">
    <name type="scientific">Schizophyllum commune (strain H4-8 / FGSC 9210)</name>
    <name type="common">Split gill fungus</name>
    <dbReference type="NCBI Taxonomy" id="578458"/>
    <lineage>
        <taxon>Eukaryota</taxon>
        <taxon>Fungi</taxon>
        <taxon>Dikarya</taxon>
        <taxon>Basidiomycota</taxon>
        <taxon>Agaricomycotina</taxon>
        <taxon>Agaricomycetes</taxon>
        <taxon>Agaricomycetidae</taxon>
        <taxon>Agaricales</taxon>
        <taxon>Schizophyllaceae</taxon>
        <taxon>Schizophyllum</taxon>
    </lineage>
</organism>
<name>D8QB02_SCHCM</name>
<dbReference type="EMBL" id="GL377309">
    <property type="protein sequence ID" value="EFI94273.1"/>
    <property type="molecule type" value="Genomic_DNA"/>
</dbReference>
<dbReference type="InterPro" id="IPR029045">
    <property type="entry name" value="ClpP/crotonase-like_dom_sf"/>
</dbReference>
<evidence type="ECO:0008006" key="8">
    <source>
        <dbReference type="Google" id="ProtNLM"/>
    </source>
</evidence>
<dbReference type="GO" id="GO:0005739">
    <property type="term" value="C:mitochondrion"/>
    <property type="evidence" value="ECO:0007669"/>
    <property type="project" value="TreeGrafter"/>
</dbReference>
<reference evidence="6 7" key="1">
    <citation type="journal article" date="2010" name="Nat. Biotechnol.">
        <title>Genome sequence of the model mushroom Schizophyllum commune.</title>
        <authorList>
            <person name="Ohm R.A."/>
            <person name="de Jong J.F."/>
            <person name="Lugones L.G."/>
            <person name="Aerts A."/>
            <person name="Kothe E."/>
            <person name="Stajich J.E."/>
            <person name="de Vries R.P."/>
            <person name="Record E."/>
            <person name="Levasseur A."/>
            <person name="Baker S.E."/>
            <person name="Bartholomew K.A."/>
            <person name="Coutinho P.M."/>
            <person name="Erdmann S."/>
            <person name="Fowler T.J."/>
            <person name="Gathman A.C."/>
            <person name="Lombard V."/>
            <person name="Henrissat B."/>
            <person name="Knabe N."/>
            <person name="Kuees U."/>
            <person name="Lilly W.W."/>
            <person name="Lindquist E."/>
            <person name="Lucas S."/>
            <person name="Magnuson J.K."/>
            <person name="Piumi F."/>
            <person name="Raudaskoski M."/>
            <person name="Salamov A."/>
            <person name="Schmutz J."/>
            <person name="Schwarze F.W.M.R."/>
            <person name="vanKuyk P.A."/>
            <person name="Horton J.S."/>
            <person name="Grigoriev I.V."/>
            <person name="Woesten H.A.B."/>
        </authorList>
    </citation>
    <scope>NUCLEOTIDE SEQUENCE [LARGE SCALE GENOMIC DNA]</scope>
    <source>
        <strain evidence="7">H4-8 / FGSC 9210</strain>
    </source>
</reference>
<dbReference type="Pfam" id="PF00378">
    <property type="entry name" value="ECH_1"/>
    <property type="match status" value="1"/>
</dbReference>
<dbReference type="AlphaFoldDB" id="D8QB02"/>
<evidence type="ECO:0000313" key="7">
    <source>
        <dbReference type="Proteomes" id="UP000007431"/>
    </source>
</evidence>
<accession>D8QB02</accession>
<dbReference type="InterPro" id="IPR045002">
    <property type="entry name" value="Ech1-like"/>
</dbReference>
<dbReference type="Gene3D" id="3.90.226.10">
    <property type="entry name" value="2-enoyl-CoA Hydratase, Chain A, domain 1"/>
    <property type="match status" value="1"/>
</dbReference>
<dbReference type="KEGG" id="scm:SCHCO_02633256"/>
<dbReference type="STRING" id="578458.D8QB02"/>
<proteinExistence type="inferred from homology"/>
<dbReference type="GO" id="GO:0006635">
    <property type="term" value="P:fatty acid beta-oxidation"/>
    <property type="evidence" value="ECO:0007669"/>
    <property type="project" value="UniProtKB-UniPathway"/>
</dbReference>